<organism evidence="1 2">
    <name type="scientific">Aspergillus sclerotioniger CBS 115572</name>
    <dbReference type="NCBI Taxonomy" id="1450535"/>
    <lineage>
        <taxon>Eukaryota</taxon>
        <taxon>Fungi</taxon>
        <taxon>Dikarya</taxon>
        <taxon>Ascomycota</taxon>
        <taxon>Pezizomycotina</taxon>
        <taxon>Eurotiomycetes</taxon>
        <taxon>Eurotiomycetidae</taxon>
        <taxon>Eurotiales</taxon>
        <taxon>Aspergillaceae</taxon>
        <taxon>Aspergillus</taxon>
        <taxon>Aspergillus subgen. Circumdati</taxon>
    </lineage>
</organism>
<comment type="caution">
    <text evidence="1">The sequence shown here is derived from an EMBL/GenBank/DDBJ whole genome shotgun (WGS) entry which is preliminary data.</text>
</comment>
<sequence length="338" mass="39296">MTSPTDADQTMQQSLQRFRNRMAAANRKFIQDRIDEIEARGLATERQKWRKMVEYRHFDMPDENEDLPKRLVDLPTVVDTDPFAMDGVHPPRLRTEKAREIILDTLQQVFQRQAEKWAAEQGKDTPGLIPRCDELGMFLKYAHAVEDPDFRLSSIPPFEAGLWVMGADEAELVETQPERYYERVRAECERVRENLEDDDGIGDLINKSMVAPRIEGSDLEVKAGVITGTGYIDEYPHWFSAYLYCRQRVDADEGNDTISDAPNIQDWAWRVVVVDSEPDILNPTVMYGRRPQFDSIPEFLDWYCSWPDHLDTRGILSLRRHAIQCETDCESDCEYHHH</sequence>
<evidence type="ECO:0000313" key="1">
    <source>
        <dbReference type="EMBL" id="PWY95906.1"/>
    </source>
</evidence>
<accession>A0A317XBG6</accession>
<reference evidence="1 2" key="1">
    <citation type="submission" date="2016-12" db="EMBL/GenBank/DDBJ databases">
        <title>The genomes of Aspergillus section Nigri reveals drivers in fungal speciation.</title>
        <authorList>
            <consortium name="DOE Joint Genome Institute"/>
            <person name="Vesth T.C."/>
            <person name="Nybo J."/>
            <person name="Theobald S."/>
            <person name="Brandl J."/>
            <person name="Frisvad J.C."/>
            <person name="Nielsen K.F."/>
            <person name="Lyhne E.K."/>
            <person name="Kogle M.E."/>
            <person name="Kuo A."/>
            <person name="Riley R."/>
            <person name="Clum A."/>
            <person name="Nolan M."/>
            <person name="Lipzen A."/>
            <person name="Salamov A."/>
            <person name="Henrissat B."/>
            <person name="Wiebenga A."/>
            <person name="De Vries R.P."/>
            <person name="Grigoriev I.V."/>
            <person name="Mortensen U.H."/>
            <person name="Andersen M.R."/>
            <person name="Baker S.E."/>
        </authorList>
    </citation>
    <scope>NUCLEOTIDE SEQUENCE [LARGE SCALE GENOMIC DNA]</scope>
    <source>
        <strain evidence="1 2">CBS 115572</strain>
    </source>
</reference>
<gene>
    <name evidence="1" type="ORF">BO94DRAFT_530646</name>
</gene>
<dbReference type="EMBL" id="MSFK01000002">
    <property type="protein sequence ID" value="PWY95906.1"/>
    <property type="molecule type" value="Genomic_DNA"/>
</dbReference>
<dbReference type="RefSeq" id="XP_025472667.1">
    <property type="nucleotide sequence ID" value="XM_025610716.1"/>
</dbReference>
<dbReference type="OrthoDB" id="4403049at2759"/>
<dbReference type="Proteomes" id="UP000246702">
    <property type="component" value="Unassembled WGS sequence"/>
</dbReference>
<keyword evidence="2" id="KW-1185">Reference proteome</keyword>
<dbReference type="GeneID" id="37112859"/>
<name>A0A317XBG6_9EURO</name>
<dbReference type="AlphaFoldDB" id="A0A317XBG6"/>
<protein>
    <submittedName>
        <fullName evidence="1">Uncharacterized protein</fullName>
    </submittedName>
</protein>
<proteinExistence type="predicted"/>
<evidence type="ECO:0000313" key="2">
    <source>
        <dbReference type="Proteomes" id="UP000246702"/>
    </source>
</evidence>